<dbReference type="OrthoDB" id="5103079at2759"/>
<accession>C7Z3N1</accession>
<dbReference type="AlphaFoldDB" id="C7Z3N1"/>
<proteinExistence type="predicted"/>
<dbReference type="RefSeq" id="XP_003047052.1">
    <property type="nucleotide sequence ID" value="XM_003047006.1"/>
</dbReference>
<dbReference type="eggNOG" id="ENOG502T4S4">
    <property type="taxonomic scope" value="Eukaryota"/>
</dbReference>
<sequence length="578" mass="63129">MDTEDIRKHYDLVTQSEKVSWVLETRLPTSLDDVSTEGLDCLIVVLRRIFSAVMISEDCLANLSGFKQSETENPILAFSWLMLGEPEGNEARAQALKAKRALIEAVPDALGSFENLWRSAMMNRTLWQKKLFHLFGPKYHMPPGEPIKCNEWNRDEIAGASIVQLNRVVDPQRTLQEAIDNCFGFDDENTLFIPYRPRIIRVVYTPGTDERLPFQALREFFLPQGDVKDVDGNLRYVQDSPPERYALIAVVRMRSESRESDYVRTYAVCGANTAARNEHESYTPGSWLIEEPSSHNFVLFFCLAEDEVLIPEYPELAKAGFMVPSELESLIEEDLARSLQGLDLTAMAAKFAPPQCRRTEPPPPGTPRPASRGPEPSLSTLPEARRPIPKTRPTDPLSPLPSLPKPRRPVPKTQPTDPSSKGKQAVAAAASAGGNQKGANPKRGQRGKGKNAAPGRFDRPNHQNRGGGQGKNGAGRGRNSRRYSPPPSSQGQRARDEALSVAAGVPNVAGGALDIAAEVLNIAGVLDIAAGVLDVERGVLDIAVGALIVVGTEALRAEFLDVEAGALDAIVQEAAHSS</sequence>
<evidence type="ECO:0000313" key="3">
    <source>
        <dbReference type="Proteomes" id="UP000005206"/>
    </source>
</evidence>
<gene>
    <name evidence="2" type="ORF">NECHADRAFT_83308</name>
</gene>
<evidence type="ECO:0000313" key="2">
    <source>
        <dbReference type="EMBL" id="EEU41339.1"/>
    </source>
</evidence>
<dbReference type="GeneID" id="9675750"/>
<feature type="compositionally biased region" description="Low complexity" evidence="1">
    <location>
        <begin position="419"/>
        <end position="439"/>
    </location>
</feature>
<dbReference type="EMBL" id="GG698909">
    <property type="protein sequence ID" value="EEU41339.1"/>
    <property type="molecule type" value="Genomic_DNA"/>
</dbReference>
<feature type="region of interest" description="Disordered" evidence="1">
    <location>
        <begin position="351"/>
        <end position="498"/>
    </location>
</feature>
<evidence type="ECO:0000256" key="1">
    <source>
        <dbReference type="SAM" id="MobiDB-lite"/>
    </source>
</evidence>
<keyword evidence="3" id="KW-1185">Reference proteome</keyword>
<dbReference type="KEGG" id="nhe:NECHADRAFT_83308"/>
<dbReference type="HOGENOM" id="CLU_471796_0_0_1"/>
<feature type="compositionally biased region" description="Gly residues" evidence="1">
    <location>
        <begin position="465"/>
        <end position="476"/>
    </location>
</feature>
<name>C7Z3N1_FUSV7</name>
<dbReference type="Proteomes" id="UP000005206">
    <property type="component" value="Chromosome 8"/>
</dbReference>
<organism evidence="2 3">
    <name type="scientific">Fusarium vanettenii (strain ATCC MYA-4622 / CBS 123669 / FGSC 9596 / NRRL 45880 / 77-13-4)</name>
    <name type="common">Fusarium solani subsp. pisi</name>
    <dbReference type="NCBI Taxonomy" id="660122"/>
    <lineage>
        <taxon>Eukaryota</taxon>
        <taxon>Fungi</taxon>
        <taxon>Dikarya</taxon>
        <taxon>Ascomycota</taxon>
        <taxon>Pezizomycotina</taxon>
        <taxon>Sordariomycetes</taxon>
        <taxon>Hypocreomycetidae</taxon>
        <taxon>Hypocreales</taxon>
        <taxon>Nectriaceae</taxon>
        <taxon>Fusarium</taxon>
        <taxon>Fusarium solani species complex</taxon>
        <taxon>Fusarium vanettenii</taxon>
    </lineage>
</organism>
<protein>
    <submittedName>
        <fullName evidence="2">Uncharacterized protein</fullName>
    </submittedName>
</protein>
<reference evidence="2 3" key="1">
    <citation type="journal article" date="2009" name="PLoS Genet.">
        <title>The genome of Nectria haematococca: contribution of supernumerary chromosomes to gene expansion.</title>
        <authorList>
            <person name="Coleman J.J."/>
            <person name="Rounsley S.D."/>
            <person name="Rodriguez-Carres M."/>
            <person name="Kuo A."/>
            <person name="Wasmann C.C."/>
            <person name="Grimwood J."/>
            <person name="Schmutz J."/>
            <person name="Taga M."/>
            <person name="White G.J."/>
            <person name="Zhou S."/>
            <person name="Schwartz D.C."/>
            <person name="Freitag M."/>
            <person name="Ma L.J."/>
            <person name="Danchin E.G."/>
            <person name="Henrissat B."/>
            <person name="Coutinho P.M."/>
            <person name="Nelson D.R."/>
            <person name="Straney D."/>
            <person name="Napoli C.A."/>
            <person name="Barker B.M."/>
            <person name="Gribskov M."/>
            <person name="Rep M."/>
            <person name="Kroken S."/>
            <person name="Molnar I."/>
            <person name="Rensing C."/>
            <person name="Kennell J.C."/>
            <person name="Zamora J."/>
            <person name="Farman M.L."/>
            <person name="Selker E.U."/>
            <person name="Salamov A."/>
            <person name="Shapiro H."/>
            <person name="Pangilinan J."/>
            <person name="Lindquist E."/>
            <person name="Lamers C."/>
            <person name="Grigoriev I.V."/>
            <person name="Geiser D.M."/>
            <person name="Covert S.F."/>
            <person name="Temporini E."/>
            <person name="Vanetten H.D."/>
        </authorList>
    </citation>
    <scope>NUCLEOTIDE SEQUENCE [LARGE SCALE GENOMIC DNA]</scope>
    <source>
        <strain evidence="3">ATCC MYA-4622 / CBS 123669 / FGSC 9596 / NRRL 45880 / 77-13-4</strain>
    </source>
</reference>
<dbReference type="VEuPathDB" id="FungiDB:NECHADRAFT_83308"/>
<dbReference type="InParanoid" id="C7Z3N1"/>